<feature type="transmembrane region" description="Helical" evidence="7">
    <location>
        <begin position="291"/>
        <end position="317"/>
    </location>
</feature>
<keyword evidence="6 7" id="KW-0472">Membrane</keyword>
<proteinExistence type="inferred from homology"/>
<protein>
    <recommendedName>
        <fullName evidence="9">Xanthine/uracil/vitamin C permease</fullName>
    </recommendedName>
</protein>
<keyword evidence="4 7" id="KW-0812">Transmembrane</keyword>
<keyword evidence="3" id="KW-0813">Transport</keyword>
<reference evidence="8" key="1">
    <citation type="journal article" date="2014" name="Front. Microbiol.">
        <title>High frequency of phylogenetically diverse reductive dehalogenase-homologous genes in deep subseafloor sedimentary metagenomes.</title>
        <authorList>
            <person name="Kawai M."/>
            <person name="Futagami T."/>
            <person name="Toyoda A."/>
            <person name="Takaki Y."/>
            <person name="Nishi S."/>
            <person name="Hori S."/>
            <person name="Arai W."/>
            <person name="Tsubouchi T."/>
            <person name="Morono Y."/>
            <person name="Uchiyama I."/>
            <person name="Ito T."/>
            <person name="Fujiyama A."/>
            <person name="Inagaki F."/>
            <person name="Takami H."/>
        </authorList>
    </citation>
    <scope>NUCLEOTIDE SEQUENCE</scope>
    <source>
        <strain evidence="8">Expedition CK06-06</strain>
    </source>
</reference>
<evidence type="ECO:0000256" key="3">
    <source>
        <dbReference type="ARBA" id="ARBA00022448"/>
    </source>
</evidence>
<evidence type="ECO:0008006" key="9">
    <source>
        <dbReference type="Google" id="ProtNLM"/>
    </source>
</evidence>
<dbReference type="GO" id="GO:0012505">
    <property type="term" value="C:endomembrane system"/>
    <property type="evidence" value="ECO:0007669"/>
    <property type="project" value="UniProtKB-SubCell"/>
</dbReference>
<dbReference type="InterPro" id="IPR045018">
    <property type="entry name" value="Azg-like"/>
</dbReference>
<name>X0U4K7_9ZZZZ</name>
<accession>X0U4K7</accession>
<gene>
    <name evidence="8" type="ORF">S01H1_11959</name>
</gene>
<feature type="non-terminal residue" evidence="8">
    <location>
        <position position="1"/>
    </location>
</feature>
<dbReference type="GO" id="GO:0005886">
    <property type="term" value="C:plasma membrane"/>
    <property type="evidence" value="ECO:0007669"/>
    <property type="project" value="TreeGrafter"/>
</dbReference>
<feature type="transmembrane region" description="Helical" evidence="7">
    <location>
        <begin position="47"/>
        <end position="71"/>
    </location>
</feature>
<evidence type="ECO:0000256" key="2">
    <source>
        <dbReference type="ARBA" id="ARBA00005697"/>
    </source>
</evidence>
<feature type="transmembrane region" description="Helical" evidence="7">
    <location>
        <begin position="83"/>
        <end position="100"/>
    </location>
</feature>
<feature type="transmembrane region" description="Helical" evidence="7">
    <location>
        <begin position="240"/>
        <end position="271"/>
    </location>
</feature>
<dbReference type="EMBL" id="BARS01006117">
    <property type="protein sequence ID" value="GAF83415.1"/>
    <property type="molecule type" value="Genomic_DNA"/>
</dbReference>
<sequence>FAYSLVLGGKISWQTALGVVFLSGVFFLILTLLGLRKRIVEAIPRSLISAISVGIGLFITFIGLVNLGVVVKNDVTLVSAGKLTPTVLIGLFGLLVMLFLEMKRIKGALLVGIIFATAIAAALGYVQKPDEWISLHLDIKAVVFQLDILGALKWSLFGSIFSLMFMDMFDSIGTLVACCHQANMVDEKGRIKGLDRLLSIDAIATMTGALLGTSTTTSYIESAAGIEQGGRTGLTSIVTGVFFLLALLFVPLVGIVPPYATAPALIMVGLFMMKEVKAIDFANVEEAFPSFIIMVMIALSYSISTGLAFGFISYTLIKAVAGKAGDVKPAMWVITVLSLAFLTVEKLKSLS</sequence>
<evidence type="ECO:0000256" key="4">
    <source>
        <dbReference type="ARBA" id="ARBA00022692"/>
    </source>
</evidence>
<dbReference type="InterPro" id="IPR006043">
    <property type="entry name" value="NCS2"/>
</dbReference>
<evidence type="ECO:0000256" key="6">
    <source>
        <dbReference type="ARBA" id="ARBA00023136"/>
    </source>
</evidence>
<dbReference type="PANTHER" id="PTHR43337:SF1">
    <property type="entry name" value="XANTHINE_URACIL PERMEASE C887.17-RELATED"/>
    <property type="match status" value="1"/>
</dbReference>
<dbReference type="Pfam" id="PF00860">
    <property type="entry name" value="Xan_ur_permease"/>
    <property type="match status" value="1"/>
</dbReference>
<comment type="similarity">
    <text evidence="2">Belongs to the nucleobase:cation symporter-2 (NCS2) (TC 2.A.40) family. Azg-like subfamily.</text>
</comment>
<dbReference type="PANTHER" id="PTHR43337">
    <property type="entry name" value="XANTHINE/URACIL PERMEASE C887.17-RELATED"/>
    <property type="match status" value="1"/>
</dbReference>
<feature type="transmembrane region" description="Helical" evidence="7">
    <location>
        <begin position="107"/>
        <end position="126"/>
    </location>
</feature>
<evidence type="ECO:0000313" key="8">
    <source>
        <dbReference type="EMBL" id="GAF83415.1"/>
    </source>
</evidence>
<keyword evidence="5 7" id="KW-1133">Transmembrane helix</keyword>
<evidence type="ECO:0000256" key="1">
    <source>
        <dbReference type="ARBA" id="ARBA00004127"/>
    </source>
</evidence>
<evidence type="ECO:0000256" key="7">
    <source>
        <dbReference type="SAM" id="Phobius"/>
    </source>
</evidence>
<organism evidence="8">
    <name type="scientific">marine sediment metagenome</name>
    <dbReference type="NCBI Taxonomy" id="412755"/>
    <lineage>
        <taxon>unclassified sequences</taxon>
        <taxon>metagenomes</taxon>
        <taxon>ecological metagenomes</taxon>
    </lineage>
</organism>
<feature type="transmembrane region" description="Helical" evidence="7">
    <location>
        <begin position="12"/>
        <end position="35"/>
    </location>
</feature>
<evidence type="ECO:0000256" key="5">
    <source>
        <dbReference type="ARBA" id="ARBA00022989"/>
    </source>
</evidence>
<comment type="subcellular location">
    <subcellularLocation>
        <location evidence="1">Endomembrane system</location>
        <topology evidence="1">Multi-pass membrane protein</topology>
    </subcellularLocation>
</comment>
<dbReference type="GO" id="GO:0005345">
    <property type="term" value="F:purine nucleobase transmembrane transporter activity"/>
    <property type="evidence" value="ECO:0007669"/>
    <property type="project" value="TreeGrafter"/>
</dbReference>
<comment type="caution">
    <text evidence="8">The sequence shown here is derived from an EMBL/GenBank/DDBJ whole genome shotgun (WGS) entry which is preliminary data.</text>
</comment>
<dbReference type="AlphaFoldDB" id="X0U4K7"/>